<dbReference type="RefSeq" id="WP_137411054.1">
    <property type="nucleotide sequence ID" value="NZ_CP074393.1"/>
</dbReference>
<dbReference type="AlphaFoldDB" id="A0A4Z1R1C3"/>
<proteinExistence type="predicted"/>
<dbReference type="OrthoDB" id="8289686at2"/>
<name>A0A4Z1R1C3_9HYPH</name>
<reference evidence="1" key="1">
    <citation type="submission" date="2022-10" db="EMBL/GenBank/DDBJ databases">
        <title>Complete genome sequence of Agrobacterium salinitolerans CFBP5507.</title>
        <authorList>
            <person name="Tchabashvili S."/>
            <person name="Yen H.-C."/>
            <person name="Haryono M."/>
            <person name="Lin Y.-C."/>
            <person name="Lai E.-M."/>
            <person name="Kuo C.-H."/>
        </authorList>
    </citation>
    <scope>NUCLEOTIDE SEQUENCE</scope>
    <source>
        <strain evidence="1">CFBP5507</strain>
    </source>
</reference>
<sequence>MSDERNNFKGEEPAADEACRVELHKMAEQAADPALTEIYEMVGERQRRNRAATAVGNVAIFPHLRTRQPGEAPPFALGEAAEKGRNILPFRWTRRR</sequence>
<dbReference type="Proteomes" id="UP000298735">
    <property type="component" value="Chromosome Circular"/>
</dbReference>
<dbReference type="EMBL" id="CP109968">
    <property type="protein sequence ID" value="UYZ06694.1"/>
    <property type="molecule type" value="Genomic_DNA"/>
</dbReference>
<organism evidence="1 2">
    <name type="scientific">Agrobacterium salinitolerans</name>
    <dbReference type="NCBI Taxonomy" id="1183413"/>
    <lineage>
        <taxon>Bacteria</taxon>
        <taxon>Pseudomonadati</taxon>
        <taxon>Pseudomonadota</taxon>
        <taxon>Alphaproteobacteria</taxon>
        <taxon>Hyphomicrobiales</taxon>
        <taxon>Rhizobiaceae</taxon>
        <taxon>Rhizobium/Agrobacterium group</taxon>
        <taxon>Agrobacterium</taxon>
    </lineage>
</organism>
<gene>
    <name evidence="1" type="ORF">CFBP5507_10625</name>
</gene>
<dbReference type="KEGG" id="asal:CFBP5507_10625"/>
<protein>
    <submittedName>
        <fullName evidence="1">Uncharacterized protein</fullName>
    </submittedName>
</protein>
<accession>A0A4Z1R1C3</accession>
<evidence type="ECO:0000313" key="1">
    <source>
        <dbReference type="EMBL" id="UYZ06694.1"/>
    </source>
</evidence>
<evidence type="ECO:0000313" key="2">
    <source>
        <dbReference type="Proteomes" id="UP000298735"/>
    </source>
</evidence>